<feature type="repeat" description="ANK" evidence="2">
    <location>
        <begin position="995"/>
        <end position="1027"/>
    </location>
</feature>
<dbReference type="Proteomes" id="UP001201262">
    <property type="component" value="Unassembled WGS sequence"/>
</dbReference>
<dbReference type="InterPro" id="IPR035994">
    <property type="entry name" value="Nucleoside_phosphorylase_sf"/>
</dbReference>
<dbReference type="GO" id="GO:0003824">
    <property type="term" value="F:catalytic activity"/>
    <property type="evidence" value="ECO:0007669"/>
    <property type="project" value="InterPro"/>
</dbReference>
<feature type="domain" description="Nucleoside phosphorylase" evidence="3">
    <location>
        <begin position="16"/>
        <end position="302"/>
    </location>
</feature>
<dbReference type="InterPro" id="IPR056884">
    <property type="entry name" value="NPHP3-like_N"/>
</dbReference>
<dbReference type="InterPro" id="IPR054471">
    <property type="entry name" value="GPIID_WHD"/>
</dbReference>
<evidence type="ECO:0000259" key="4">
    <source>
        <dbReference type="Pfam" id="PF22939"/>
    </source>
</evidence>
<dbReference type="PANTHER" id="PTHR46082:SF11">
    <property type="entry name" value="AAA+ ATPASE DOMAIN-CONTAINING PROTEIN-RELATED"/>
    <property type="match status" value="1"/>
</dbReference>
<gene>
    <name evidence="6" type="ORF">BGW36DRAFT_420317</name>
</gene>
<feature type="repeat" description="ANK" evidence="2">
    <location>
        <begin position="1062"/>
        <end position="1094"/>
    </location>
</feature>
<dbReference type="Gene3D" id="1.25.40.20">
    <property type="entry name" value="Ankyrin repeat-containing domain"/>
    <property type="match status" value="3"/>
</dbReference>
<feature type="repeat" description="ANK" evidence="2">
    <location>
        <begin position="1095"/>
        <end position="1127"/>
    </location>
</feature>
<dbReference type="InterPro" id="IPR027417">
    <property type="entry name" value="P-loop_NTPase"/>
</dbReference>
<dbReference type="PANTHER" id="PTHR46082">
    <property type="entry name" value="ATP/GTP-BINDING PROTEIN-RELATED"/>
    <property type="match status" value="1"/>
</dbReference>
<organism evidence="6 7">
    <name type="scientific">Talaromyces proteolyticus</name>
    <dbReference type="NCBI Taxonomy" id="1131652"/>
    <lineage>
        <taxon>Eukaryota</taxon>
        <taxon>Fungi</taxon>
        <taxon>Dikarya</taxon>
        <taxon>Ascomycota</taxon>
        <taxon>Pezizomycotina</taxon>
        <taxon>Eurotiomycetes</taxon>
        <taxon>Eurotiomycetidae</taxon>
        <taxon>Eurotiales</taxon>
        <taxon>Trichocomaceae</taxon>
        <taxon>Talaromyces</taxon>
        <taxon>Talaromyces sect. Bacilispori</taxon>
    </lineage>
</organism>
<reference evidence="6" key="1">
    <citation type="submission" date="2021-12" db="EMBL/GenBank/DDBJ databases">
        <title>Convergent genome expansion in fungi linked to evolution of root-endophyte symbiosis.</title>
        <authorList>
            <consortium name="DOE Joint Genome Institute"/>
            <person name="Ke Y.-H."/>
            <person name="Bonito G."/>
            <person name="Liao H.-L."/>
            <person name="Looney B."/>
            <person name="Rojas-Flechas A."/>
            <person name="Nash J."/>
            <person name="Hameed K."/>
            <person name="Schadt C."/>
            <person name="Martin F."/>
            <person name="Crous P.W."/>
            <person name="Miettinen O."/>
            <person name="Magnuson J.K."/>
            <person name="Labbe J."/>
            <person name="Jacobson D."/>
            <person name="Doktycz M.J."/>
            <person name="Veneault-Fourrey C."/>
            <person name="Kuo A."/>
            <person name="Mondo S."/>
            <person name="Calhoun S."/>
            <person name="Riley R."/>
            <person name="Ohm R."/>
            <person name="LaButti K."/>
            <person name="Andreopoulos B."/>
            <person name="Pangilinan J."/>
            <person name="Nolan M."/>
            <person name="Tritt A."/>
            <person name="Clum A."/>
            <person name="Lipzen A."/>
            <person name="Daum C."/>
            <person name="Barry K."/>
            <person name="Grigoriev I.V."/>
            <person name="Vilgalys R."/>
        </authorList>
    </citation>
    <scope>NUCLEOTIDE SEQUENCE</scope>
    <source>
        <strain evidence="6">PMI_201</strain>
    </source>
</reference>
<feature type="repeat" description="ANK" evidence="2">
    <location>
        <begin position="961"/>
        <end position="982"/>
    </location>
</feature>
<comment type="caution">
    <text evidence="6">The sequence shown here is derived from an EMBL/GenBank/DDBJ whole genome shotgun (WGS) entry which is preliminary data.</text>
</comment>
<dbReference type="GO" id="GO:0009116">
    <property type="term" value="P:nucleoside metabolic process"/>
    <property type="evidence" value="ECO:0007669"/>
    <property type="project" value="InterPro"/>
</dbReference>
<evidence type="ECO:0000259" key="3">
    <source>
        <dbReference type="Pfam" id="PF01048"/>
    </source>
</evidence>
<dbReference type="AlphaFoldDB" id="A0AAD4PV65"/>
<sequence length="1217" mass="136465">MTSTRNLKLSYDDYTVAWICALPVEMAAAKVMLDEVHEDLPALPHDNNVYTLGRIRKHNVVIAGLPNGKYGNTSATVVAMQLIAGFPSIRFGLMVGIGGGVPNKDADIRLGDIVVSKPTGSYGGVVRYDYGKALNRHFERTGMLNQPPALLLNALTKLQSNHLTEESQIPNFLSEMEKKLGQRAENFACPQQEDRLYQADYHHIGDSKTCEHCDHTKTVQRIPTNRAKPAIHYGLIASGNSVIKDSGLRDFLSRELGVYCVEMEAAGLMDSFPCVVIRGICDYADSHKNKKWQGYAAATAAAYAKELLTVIHEKSVTDSRATLSVTKYGIYHGNHKQNLQQFGKNDGRIELEKLLERVSNYDPERTQRRLSSKRVIGTTQWFLDHPTFKEWFTDKSFPALWCSGKIGSGKTIIATSVIDVAMRRSSELPLGPTVSYFCEDGPRLHNGQPAVSILSSFIKQLCEFLNLRSTPYPDIALQALRKFFGQRRMVPDVEDLKEIFTDLFHYVPDTTYIVDGFDTLHSRDAKIILDCFQQLFYGSVLRHQSQILLLSRDQIPGYIDLTRFIPGIRQISINNNNLPDIEIYIKAKIKDKMMVRKLTDSTPLIQELSRDLLEKSTGMFLWVYLQLEILWDECFSDNEIRAALEQLPRGLDETYQRCMKRVTDTQDIRPLRTLKWISYAARPLHIEELREAIAFDLHDTIWDSGKISSREFVAGCCSNLAVVDSNDDFVYFAHPSVKQFLEKYIAGRIPGYPTSPLQGELECGELCVTYLSFSNFGLELGKHDECVSDSLNPMALAAQSVGPSLLSTFFLRRPSKKIPSYPLKIQMIRKVPPDTLQYKFLDYASSNWPLHTKNITQQSRAWRKFERLALQFSETWNFHPWKSSGRSQRSYLHGLLVWAVKGQHQPLLSIVLNMRQDVQEICNLPSIEERLPVLHIASRLGYETVVESLLDLCDVKLLDENGYTPLHHAADKGHIKVVQLLLGTNELLINIRSKCQSTPFLLAARNGHEIVAKLLLDKGADLDTKELITGGNQLLQAAWDGQEAVARVLLDKGADIEAKDPHGWTPLLHAAGNGHEAVVKLLLDKGADIEDKDPHGLTPLLHAAQNGHDIIVKLLLDKGADIEVKDSIIGKTPLLWAAWDGHDTIVKLLLDRGANLEAKDSLTKQTPLLLAAQNGYEAIVKLLLDKGANLEVKDSLTGQTPLLLAAQNGYEAIVKLL</sequence>
<evidence type="ECO:0000256" key="1">
    <source>
        <dbReference type="ARBA" id="ARBA00022737"/>
    </source>
</evidence>
<feature type="repeat" description="ANK" evidence="2">
    <location>
        <begin position="1129"/>
        <end position="1161"/>
    </location>
</feature>
<dbReference type="SUPFAM" id="SSF53167">
    <property type="entry name" value="Purine and uridine phosphorylases"/>
    <property type="match status" value="1"/>
</dbReference>
<protein>
    <recommendedName>
        <fullName evidence="8">Nucleoside phosphorylase domain-containing protein</fullName>
    </recommendedName>
</protein>
<dbReference type="Gene3D" id="3.40.50.1580">
    <property type="entry name" value="Nucleoside phosphorylase domain"/>
    <property type="match status" value="1"/>
</dbReference>
<dbReference type="Gene3D" id="3.40.50.300">
    <property type="entry name" value="P-loop containing nucleotide triphosphate hydrolases"/>
    <property type="match status" value="1"/>
</dbReference>
<dbReference type="GeneID" id="70249784"/>
<dbReference type="PROSITE" id="PS50297">
    <property type="entry name" value="ANK_REP_REGION"/>
    <property type="match status" value="8"/>
</dbReference>
<dbReference type="Pfam" id="PF22939">
    <property type="entry name" value="WHD_GPIID"/>
    <property type="match status" value="1"/>
</dbReference>
<dbReference type="PRINTS" id="PR01415">
    <property type="entry name" value="ANKYRIN"/>
</dbReference>
<dbReference type="SUPFAM" id="SSF52540">
    <property type="entry name" value="P-loop containing nucleoside triphosphate hydrolases"/>
    <property type="match status" value="1"/>
</dbReference>
<keyword evidence="7" id="KW-1185">Reference proteome</keyword>
<evidence type="ECO:0000256" key="2">
    <source>
        <dbReference type="PROSITE-ProRule" id="PRU00023"/>
    </source>
</evidence>
<name>A0AAD4PV65_9EURO</name>
<evidence type="ECO:0008006" key="8">
    <source>
        <dbReference type="Google" id="ProtNLM"/>
    </source>
</evidence>
<feature type="domain" description="GPI inositol-deacylase winged helix" evidence="4">
    <location>
        <begin position="672"/>
        <end position="742"/>
    </location>
</feature>
<keyword evidence="2" id="KW-0040">ANK repeat</keyword>
<accession>A0AAD4PV65</accession>
<dbReference type="RefSeq" id="XP_046067120.1">
    <property type="nucleotide sequence ID" value="XM_046219497.1"/>
</dbReference>
<dbReference type="Pfam" id="PF01048">
    <property type="entry name" value="PNP_UDP_1"/>
    <property type="match status" value="1"/>
</dbReference>
<proteinExistence type="predicted"/>
<keyword evidence="1" id="KW-0677">Repeat</keyword>
<dbReference type="PROSITE" id="PS50088">
    <property type="entry name" value="ANK_REPEAT"/>
    <property type="match status" value="8"/>
</dbReference>
<dbReference type="InterPro" id="IPR000845">
    <property type="entry name" value="Nucleoside_phosphorylase_d"/>
</dbReference>
<dbReference type="InterPro" id="IPR002110">
    <property type="entry name" value="Ankyrin_rpt"/>
</dbReference>
<dbReference type="InterPro" id="IPR036770">
    <property type="entry name" value="Ankyrin_rpt-contain_sf"/>
</dbReference>
<dbReference type="SMART" id="SM00248">
    <property type="entry name" value="ANK"/>
    <property type="match status" value="8"/>
</dbReference>
<evidence type="ECO:0000313" key="7">
    <source>
        <dbReference type="Proteomes" id="UP001201262"/>
    </source>
</evidence>
<dbReference type="InterPro" id="IPR053137">
    <property type="entry name" value="NLR-like"/>
</dbReference>
<feature type="domain" description="Nephrocystin 3-like N-terminal" evidence="5">
    <location>
        <begin position="377"/>
        <end position="552"/>
    </location>
</feature>
<feature type="repeat" description="ANK" evidence="2">
    <location>
        <begin position="1163"/>
        <end position="1195"/>
    </location>
</feature>
<dbReference type="EMBL" id="JAJTJA010000013">
    <property type="protein sequence ID" value="KAH8690924.1"/>
    <property type="molecule type" value="Genomic_DNA"/>
</dbReference>
<feature type="repeat" description="ANK" evidence="2">
    <location>
        <begin position="1029"/>
        <end position="1061"/>
    </location>
</feature>
<evidence type="ECO:0000313" key="6">
    <source>
        <dbReference type="EMBL" id="KAH8690924.1"/>
    </source>
</evidence>
<dbReference type="SUPFAM" id="SSF48403">
    <property type="entry name" value="Ankyrin repeat"/>
    <property type="match status" value="1"/>
</dbReference>
<dbReference type="Pfam" id="PF12796">
    <property type="entry name" value="Ank_2"/>
    <property type="match status" value="3"/>
</dbReference>
<dbReference type="Pfam" id="PF24883">
    <property type="entry name" value="NPHP3_N"/>
    <property type="match status" value="1"/>
</dbReference>
<feature type="non-terminal residue" evidence="6">
    <location>
        <position position="1217"/>
    </location>
</feature>
<evidence type="ECO:0000259" key="5">
    <source>
        <dbReference type="Pfam" id="PF24883"/>
    </source>
</evidence>
<feature type="repeat" description="ANK" evidence="2">
    <location>
        <begin position="1197"/>
        <end position="1217"/>
    </location>
</feature>